<reference evidence="1 2" key="1">
    <citation type="submission" date="2019-03" db="EMBL/GenBank/DDBJ databases">
        <title>Draft genome of Massilia hortus sp. nov., a novel bacterial species of the Oxalobacteraceae family.</title>
        <authorList>
            <person name="Peta V."/>
            <person name="Raths R."/>
            <person name="Bucking H."/>
        </authorList>
    </citation>
    <scope>NUCLEOTIDE SEQUENCE [LARGE SCALE GENOMIC DNA]</scope>
    <source>
        <strain evidence="1 2">ONC3</strain>
    </source>
</reference>
<gene>
    <name evidence="1" type="ORF">E4O92_12755</name>
</gene>
<accession>A0A4Y9SYZ5</accession>
<dbReference type="Proteomes" id="UP000297258">
    <property type="component" value="Unassembled WGS sequence"/>
</dbReference>
<dbReference type="EMBL" id="SPUM01000083">
    <property type="protein sequence ID" value="TFW31681.1"/>
    <property type="molecule type" value="Genomic_DNA"/>
</dbReference>
<evidence type="ECO:0000313" key="2">
    <source>
        <dbReference type="Proteomes" id="UP000297258"/>
    </source>
</evidence>
<protein>
    <submittedName>
        <fullName evidence="1">DUF29 domain-containing protein</fullName>
    </submittedName>
</protein>
<dbReference type="Gene3D" id="1.20.1220.20">
    <property type="entry name" value="Uncharcterised protein PF01724"/>
    <property type="match status" value="1"/>
</dbReference>
<organism evidence="1 2">
    <name type="scientific">Massilia horti</name>
    <dbReference type="NCBI Taxonomy" id="2562153"/>
    <lineage>
        <taxon>Bacteria</taxon>
        <taxon>Pseudomonadati</taxon>
        <taxon>Pseudomonadota</taxon>
        <taxon>Betaproteobacteria</taxon>
        <taxon>Burkholderiales</taxon>
        <taxon>Oxalobacteraceae</taxon>
        <taxon>Telluria group</taxon>
        <taxon>Massilia</taxon>
    </lineage>
</organism>
<keyword evidence="2" id="KW-1185">Reference proteome</keyword>
<comment type="caution">
    <text evidence="1">The sequence shown here is derived from an EMBL/GenBank/DDBJ whole genome shotgun (WGS) entry which is preliminary data.</text>
</comment>
<dbReference type="PANTHER" id="PTHR34235">
    <property type="entry name" value="SLR1203 PROTEIN-RELATED"/>
    <property type="match status" value="1"/>
</dbReference>
<sequence length="155" mass="17568">MNRLDTPPAEAIAPAADYSSDFALWLTEQARTMRARRFDLLDIDNLCEEIEGMARKEHRELQSRLEVVLVHLLKCKFQPEQRSSNWVGTLEEQRGQIARILKDSPSLARRVMEYADAEYPRAAVVAARETGLAIATLPGSNPFSQAELLDRDFIP</sequence>
<dbReference type="InterPro" id="IPR002636">
    <property type="entry name" value="DUF29"/>
</dbReference>
<dbReference type="RefSeq" id="WP_135190155.1">
    <property type="nucleotide sequence ID" value="NZ_SPUM01000083.1"/>
</dbReference>
<evidence type="ECO:0000313" key="1">
    <source>
        <dbReference type="EMBL" id="TFW31681.1"/>
    </source>
</evidence>
<proteinExistence type="predicted"/>
<dbReference type="AlphaFoldDB" id="A0A4Y9SYZ5"/>
<dbReference type="OrthoDB" id="425753at2"/>
<name>A0A4Y9SYZ5_9BURK</name>
<dbReference type="Pfam" id="PF01724">
    <property type="entry name" value="DUF29"/>
    <property type="match status" value="1"/>
</dbReference>